<protein>
    <submittedName>
        <fullName evidence="2">Uncharacterized protein</fullName>
    </submittedName>
</protein>
<evidence type="ECO:0000256" key="1">
    <source>
        <dbReference type="SAM" id="Phobius"/>
    </source>
</evidence>
<feature type="transmembrane region" description="Helical" evidence="1">
    <location>
        <begin position="35"/>
        <end position="52"/>
    </location>
</feature>
<dbReference type="STRING" id="346185.AAY42_09970"/>
<organism evidence="2 3">
    <name type="scientific">Flagellimonas eckloniae</name>
    <dbReference type="NCBI Taxonomy" id="346185"/>
    <lineage>
        <taxon>Bacteria</taxon>
        <taxon>Pseudomonadati</taxon>
        <taxon>Bacteroidota</taxon>
        <taxon>Flavobacteriia</taxon>
        <taxon>Flavobacteriales</taxon>
        <taxon>Flavobacteriaceae</taxon>
        <taxon>Flagellimonas</taxon>
    </lineage>
</organism>
<dbReference type="Proteomes" id="UP000050827">
    <property type="component" value="Unassembled WGS sequence"/>
</dbReference>
<name>A0A0Q1BHZ8_9FLAO</name>
<comment type="caution">
    <text evidence="2">The sequence shown here is derived from an EMBL/GenBank/DDBJ whole genome shotgun (WGS) entry which is preliminary data.</text>
</comment>
<sequence length="72" mass="8407">MGNFISSLFQAVNWKLILPTIALSITIPMDMVLRFFLPIISGIVWVFLKPIVEKWRKDIKKEKTKDNGHTDY</sequence>
<evidence type="ECO:0000313" key="2">
    <source>
        <dbReference type="EMBL" id="KQC30166.1"/>
    </source>
</evidence>
<evidence type="ECO:0000313" key="3">
    <source>
        <dbReference type="Proteomes" id="UP000050827"/>
    </source>
</evidence>
<dbReference type="OrthoDB" id="10008742at2"/>
<accession>A0A0Q1BHZ8</accession>
<proteinExistence type="predicted"/>
<keyword evidence="1" id="KW-0812">Transmembrane</keyword>
<keyword evidence="1" id="KW-1133">Transmembrane helix</keyword>
<dbReference type="RefSeq" id="WP_055394736.1">
    <property type="nucleotide sequence ID" value="NZ_LCTZ01000002.1"/>
</dbReference>
<feature type="transmembrane region" description="Helical" evidence="1">
    <location>
        <begin position="12"/>
        <end position="29"/>
    </location>
</feature>
<reference evidence="2 3" key="1">
    <citation type="submission" date="2015-04" db="EMBL/GenBank/DDBJ databases">
        <title>Complete genome of flavobacterium.</title>
        <authorList>
            <person name="Kwon Y.M."/>
            <person name="Kim S.-J."/>
        </authorList>
    </citation>
    <scope>NUCLEOTIDE SEQUENCE [LARGE SCALE GENOMIC DNA]</scope>
    <source>
        <strain evidence="2 3">DK169</strain>
    </source>
</reference>
<dbReference type="AlphaFoldDB" id="A0A0Q1BHZ8"/>
<dbReference type="EMBL" id="LCTZ01000002">
    <property type="protein sequence ID" value="KQC30166.1"/>
    <property type="molecule type" value="Genomic_DNA"/>
</dbReference>
<keyword evidence="1" id="KW-0472">Membrane</keyword>
<keyword evidence="3" id="KW-1185">Reference proteome</keyword>
<gene>
    <name evidence="2" type="ORF">AAY42_09970</name>
</gene>